<reference evidence="3 4" key="1">
    <citation type="submission" date="2015-09" db="EMBL/GenBank/DDBJ databases">
        <title>Draft genome of the scarab beetle Oryctes borbonicus.</title>
        <authorList>
            <person name="Meyer J.M."/>
            <person name="Markov G.V."/>
            <person name="Baskaran P."/>
            <person name="Herrmann M."/>
            <person name="Sommer R.J."/>
            <person name="Roedelsperger C."/>
        </authorList>
    </citation>
    <scope>NUCLEOTIDE SEQUENCE [LARGE SCALE GENOMIC DNA]</scope>
    <source>
        <strain evidence="3">OB123</strain>
        <tissue evidence="3">Whole animal</tissue>
    </source>
</reference>
<comment type="catalytic activity">
    <reaction evidence="1">
        <text>a long-chain fatty acyl-CoA + 2 NADPH + 2 H(+) = a long-chain primary fatty alcohol + 2 NADP(+) + CoA</text>
        <dbReference type="Rhea" id="RHEA:52716"/>
        <dbReference type="ChEBI" id="CHEBI:15378"/>
        <dbReference type="ChEBI" id="CHEBI:57287"/>
        <dbReference type="ChEBI" id="CHEBI:57783"/>
        <dbReference type="ChEBI" id="CHEBI:58349"/>
        <dbReference type="ChEBI" id="CHEBI:77396"/>
        <dbReference type="ChEBI" id="CHEBI:83139"/>
        <dbReference type="EC" id="1.2.1.84"/>
    </reaction>
</comment>
<dbReference type="Gene3D" id="3.40.50.720">
    <property type="entry name" value="NAD(P)-binding Rossmann-like Domain"/>
    <property type="match status" value="1"/>
</dbReference>
<evidence type="ECO:0000256" key="1">
    <source>
        <dbReference type="RuleBase" id="RU363097"/>
    </source>
</evidence>
<evidence type="ECO:0000313" key="4">
    <source>
        <dbReference type="Proteomes" id="UP000051574"/>
    </source>
</evidence>
<dbReference type="GO" id="GO:0080019">
    <property type="term" value="F:alcohol-forming very long-chain fatty acyl-CoA reductase activity"/>
    <property type="evidence" value="ECO:0007669"/>
    <property type="project" value="InterPro"/>
</dbReference>
<feature type="domain" description="Thioester reductase (TE)" evidence="2">
    <location>
        <begin position="25"/>
        <end position="236"/>
    </location>
</feature>
<gene>
    <name evidence="3" type="ORF">AMK59_3349</name>
</gene>
<dbReference type="GO" id="GO:0005777">
    <property type="term" value="C:peroxisome"/>
    <property type="evidence" value="ECO:0007669"/>
    <property type="project" value="TreeGrafter"/>
</dbReference>
<dbReference type="InterPro" id="IPR013120">
    <property type="entry name" value="FAR_NAD-bd"/>
</dbReference>
<dbReference type="InterPro" id="IPR036291">
    <property type="entry name" value="NAD(P)-bd_dom_sf"/>
</dbReference>
<dbReference type="OrthoDB" id="429813at2759"/>
<comment type="function">
    <text evidence="1">Catalyzes the reduction of fatty acyl-CoA to fatty alcohols.</text>
</comment>
<feature type="non-terminal residue" evidence="3">
    <location>
        <position position="236"/>
    </location>
</feature>
<dbReference type="PANTHER" id="PTHR11011">
    <property type="entry name" value="MALE STERILITY PROTEIN 2-RELATED"/>
    <property type="match status" value="1"/>
</dbReference>
<keyword evidence="1" id="KW-0443">Lipid metabolism</keyword>
<accession>A0A0T6B4K6</accession>
<dbReference type="EMBL" id="LJIG01009805">
    <property type="protein sequence ID" value="KRT82346.1"/>
    <property type="molecule type" value="Genomic_DNA"/>
</dbReference>
<dbReference type="GO" id="GO:0035336">
    <property type="term" value="P:long-chain fatty-acyl-CoA metabolic process"/>
    <property type="evidence" value="ECO:0007669"/>
    <property type="project" value="TreeGrafter"/>
</dbReference>
<comment type="similarity">
    <text evidence="1">Belongs to the fatty acyl-CoA reductase family.</text>
</comment>
<dbReference type="AlphaFoldDB" id="A0A0T6B4K6"/>
<keyword evidence="1" id="KW-0560">Oxidoreductase</keyword>
<dbReference type="InterPro" id="IPR026055">
    <property type="entry name" value="FAR"/>
</dbReference>
<name>A0A0T6B4K6_9SCAR</name>
<evidence type="ECO:0000313" key="3">
    <source>
        <dbReference type="EMBL" id="KRT82346.1"/>
    </source>
</evidence>
<proteinExistence type="inferred from homology"/>
<dbReference type="GO" id="GO:0102965">
    <property type="term" value="F:alcohol-forming long-chain fatty acyl-CoA reductase activity"/>
    <property type="evidence" value="ECO:0007669"/>
    <property type="project" value="UniProtKB-EC"/>
</dbReference>
<keyword evidence="1" id="KW-0521">NADP</keyword>
<comment type="caution">
    <text evidence="3">The sequence shown here is derived from an EMBL/GenBank/DDBJ whole genome shotgun (WGS) entry which is preliminary data.</text>
</comment>
<organism evidence="3 4">
    <name type="scientific">Oryctes borbonicus</name>
    <dbReference type="NCBI Taxonomy" id="1629725"/>
    <lineage>
        <taxon>Eukaryota</taxon>
        <taxon>Metazoa</taxon>
        <taxon>Ecdysozoa</taxon>
        <taxon>Arthropoda</taxon>
        <taxon>Hexapoda</taxon>
        <taxon>Insecta</taxon>
        <taxon>Pterygota</taxon>
        <taxon>Neoptera</taxon>
        <taxon>Endopterygota</taxon>
        <taxon>Coleoptera</taxon>
        <taxon>Polyphaga</taxon>
        <taxon>Scarabaeiformia</taxon>
        <taxon>Scarabaeidae</taxon>
        <taxon>Dynastinae</taxon>
        <taxon>Oryctes</taxon>
    </lineage>
</organism>
<protein>
    <recommendedName>
        <fullName evidence="1">Fatty acyl-CoA reductase</fullName>
        <ecNumber evidence="1">1.2.1.84</ecNumber>
    </recommendedName>
</protein>
<keyword evidence="4" id="KW-1185">Reference proteome</keyword>
<dbReference type="Proteomes" id="UP000051574">
    <property type="component" value="Unassembled WGS sequence"/>
</dbReference>
<dbReference type="EC" id="1.2.1.84" evidence="1"/>
<dbReference type="Pfam" id="PF07993">
    <property type="entry name" value="NAD_binding_4"/>
    <property type="match status" value="1"/>
</dbReference>
<sequence>MADEKEIQGLPDRIYDNFVESTVFITGGTGYLGKVLIERALRVLDVKKVYLLIRSKKNKSPQVRLREIFANPLFQKLRDLKGEKIFEKCVGMEGNITKTNLDLSEENREILKSEVEYVIHSAATVRFDEPLRQALLINTKGVQLMLQLAKEMRKLKCFAHISTTFCHPEVKVLEEKVYRSKRHPERLIELIDWFDDETIGSMTKTLLGGVPNAYTFSKALGEDLVADAMDTIPAII</sequence>
<evidence type="ECO:0000259" key="2">
    <source>
        <dbReference type="Pfam" id="PF07993"/>
    </source>
</evidence>
<dbReference type="PANTHER" id="PTHR11011:SF61">
    <property type="entry name" value="FATTY ACYL-COA REDUCTASE"/>
    <property type="match status" value="1"/>
</dbReference>
<dbReference type="SUPFAM" id="SSF51735">
    <property type="entry name" value="NAD(P)-binding Rossmann-fold domains"/>
    <property type="match status" value="1"/>
</dbReference>
<keyword evidence="1" id="KW-0444">Lipid biosynthesis</keyword>